<feature type="compositionally biased region" description="Acidic residues" evidence="1">
    <location>
        <begin position="5325"/>
        <end position="5343"/>
    </location>
</feature>
<feature type="region of interest" description="Disordered" evidence="1">
    <location>
        <begin position="2425"/>
        <end position="2476"/>
    </location>
</feature>
<feature type="region of interest" description="Disordered" evidence="1">
    <location>
        <begin position="5000"/>
        <end position="5232"/>
    </location>
</feature>
<feature type="region of interest" description="Disordered" evidence="1">
    <location>
        <begin position="2038"/>
        <end position="2248"/>
    </location>
</feature>
<feature type="compositionally biased region" description="Low complexity" evidence="1">
    <location>
        <begin position="6645"/>
        <end position="6658"/>
    </location>
</feature>
<feature type="compositionally biased region" description="Basic and acidic residues" evidence="1">
    <location>
        <begin position="5180"/>
        <end position="5189"/>
    </location>
</feature>
<feature type="compositionally biased region" description="Low complexity" evidence="1">
    <location>
        <begin position="5406"/>
        <end position="5417"/>
    </location>
</feature>
<sequence>MRSGQPGESYTETVLEDGTVVKKRRSVKYSHGPVEDMSGQGEVFPVGEVPRQEEEVEDTEEILPDGTVHHVHKVHRHSVKVVQKALRSEDGQEHVVEEKEAVPGSHSEELVETFKEKPRMVQQEEVVEEVLPDGTQVKRKILLNRMVSRTHTHQESFDEGSGGDRKVEDFEIDEVVPGTESAFLEGVDSSESDEDGDEELSMHKTTDVKETTEVLDDGTVVKKTLLTTEKSRKTRSRSGSVDRSETSTRVEEETVIPSPRPRSPVDGDLESESKDTVKTTTRTTHYEEEHAHGTVEKTLEMVEDMLARGALTEGSQALESGQPGESYTETVLEDGTVVKRRHNVKYSHGPGEDMSGQGEVVPVGEVPRQEEEVEDTEEILPDGTVHHVHKVHRHSVKVAQKALRSEDGQEHVVEEKEDVPGSRSEEVMETFKEKPRMVHQEEVVEETLPDGTHVTRKVLMNRMVSHTHYHQESFDEGSGGDRKVEDFDIDEVVPGTETTFLEGVDSSESDEDGDEELSMHKTTDVKETTEVLDDGTVVKKTLLTTEKSRKTRSRSGSVDRSETSTRVEEETVIPSPRPRSPVDGDLESESKDTVKTTTRTTHYEEEHAHGTVEKTLEMVEDMLARGALTEGAEEQGDATQEWRELDDPGFAKREVIKVTYYADDLDPSASAGGPDHVDAELPQDKARVEDDEEGTVVDRREDSGVREGSEKLASSQTGERAMAVAHEENVARVEVFEAVEQETFIAEDESVSMMSVEARQTAVTSEQTESFQVPDLEDLRGEMIEEVEREIGAVEAQLPEKQSIVTVVVSEVQEVEDETTHHLGRDEGQAAKPDSDQYTQAAPQEDVVSQEDVPATEGNIDEAPGILTQTEKETPQSSEADLEEYTERNEMVDEVGTNDFQSQEHEEYYEATHRDSRFAPSDLEYTEPGKCEALEEESPLTAPKYTTLADPITKELVREKIETIEEVVTQMEHRYDTSVEASTFSHHALTAQSNEGMFSVEKDEDVFYRQESRTSVITEDASEPTTQDFSEIRSEMVESTGSQSDFGKIDDVDAGNEEGGPFEDGWGKTFVEGQTRTDTIEEKYDVPPEEETSIGDETIGKDAISDFDSHHIESDGVEKEVGVHQAKNVTISANIISTEIEGEGEEVYDEEEDPYQKLDRKNDNEANEDGIKLSMDILRTRICERNVDEELDSMAATTGSDIGRAEEVDQDYLSECKENSMGGELDEIEQDLKGDESVFQVDDLSETTGEEKEDEPVVGENVTSIKTVEVERGVVDVPSDEEDEPEVEEAIASTKTIEVERGVVTVPSDEEDEDKPAVEEAIASTKTIEVEKGVVTVPSDEEDEDKPAVEEAIASTKTVEVQRGVVTVPSDEEDEDEPVVEETMAVIKTDEVDTGMVAVPSDEDDVDEHVVEEAIASTKTVEVERIVVAVPSDEEDKDEPVVEEAIASTKTVEVQRSVVAVPSDEEDEGEPELEEAIASTKTVEVLRGVVAVPSDEEDEGEPEVEEAIASTKTVEVQRGVVAVPSDEEDEGEPEVEETIASTKTVEVERGVVTVPSDEEDEGEPEVEETIASTKTVEVERGVVTVLSDEEDEGEPEVEETIASTKTVEVERGVVTVPSDEEDEGEPEVEETIASTKTVEVERGMVTVPSDEEDENEPVVEEAFASTKTVEVERGVVAVPSDDEDEDEPVVEEAIASTKIVEVERGGVTVPSDEEDEVDEVNAIKEKAFTEASAVELETTPQSLSGYVSEEYTREEETVISAAAKDKAQVMVFAPTESTADVEEEREDDEELKEFEETERSLQNEEDEFGSDQSIENIEADNGETRDQPQKIEIEKEISSEGQVEYPDFDREAQAETEALLQDQVHGVLETTKTQEVIDDDEEAADYHYESIDHDTACHGRKKVLVETRMGSIEIEEIEPEEVEEMRTTDHSVDSRFHDIVEKCERSEEITEADVQVASRDEKSAKAETNQKFVDFDISSHKTYHFETHEVTSFSEVNISSETSHEVVTIITEKTAEPAEMQEQYTVSSESFLIGALPEVPTKSPHISSEEDEEDQGKGVDDQFPSSRIQDDEDDEDDEEIYSTSMKILGSTPDEIDDIEEDEEKEEDEVYDVRDEDIEQEIEEQEQLTAALMSQLSKSDSGEDEEQEGFSREVTETTETCLEQIVEHSTESETLAEDQTDRPAKLKSDFVRVHIPILEHSLGTQENDSRGTPSTESGSYSMKTEPSLKEAKEEDIFEERSPKTAKTDVPDVDKLFGKVDKQKGDADEDVDKAFSKYEKETPLVAPLDAKIGEDALEADEDIDRAFEVYDDGKEQPLVVPIDAEVGEDIAEVKEDIDRAFAVYGTESAPHAAEEDAVDSVPDVEGQTMDAKLETVEDTGSQDEAGDHQEPPVSETVEKEEYEVQLSKAIVQEALYTSIETTRKMGEHVGIEDDGSENIEAKEVHLDEQKIDAEYNEDRLTKKQEETPKMGEEDEKPLVARSAGIMAELQEMEAAQGRAETMSDDELGDDYNDEREPVGGFSFDEEVGIGALDSEEIIAMDRSIDRMEITVEEPGPQQLRKSGGDDIIQGAEESKLESQPETEMEQELEPERETSMEKSEIIVEERSQLVLRSKHDSRETSMEKSEIIVEERSQLVLSKHDDSCIAAEGAKEMEEKTGDLFLETFIDRREEFLELSTETLGPDGFPISKVPPILESGQDGSGDSSPFAPSQPRIESDDVDGSGSVDAYLQGPVDGLTMGVGLHLPRSPLHPTSSTEVHDRSGSPSDLEEEIKEMEVKLQHIQMKFDEGSQESQDEEEAYFSPEAPSPYNSQSGQSSEEGQRKQRSLFMASSISGSEFTSQSDAEYFTGQSGETTGTSSYFTARSEVMSSSSFTSGPSETMTGSECTLTGSEGGQEDEEDDEEEEDEETEGFSQRLVIQKKEQVTTETVQYQHTAVAISSSEGERGIVSSSEGERAVMSSTDDEKENMEDDAEDDGQYDCLPLDRPPSVSDFTLIESMDQEKLNISLGLVSDITARTAIHSPLARSSELLASSAGQDDQALTSPGSLSAPRDSDMEKDSLQGDDEDEGEAGDYDKEESDDEEGRVGDEDSRLMMADVQSDRPPSPSDFTLIASQDQESLNRVLGLDQHQSPETGQVPSMPWEQDLERAITDADAQSTASSDAAMMVGLDHMSTAGTDNNTMSGFSSESGQQEASPLEERDTKHGLYENYLRDMDREFPEASAVAARQEEEEGDKEEARGEGQQEEADMDFQEETGAGNVETSVSTLSLSEHITVVETLRGEEVITRVESRGGEDGLEKWDEASGLTDLDEKKLKSRVESAEPGGDEGSMETGDVGQAGKISPQDRFDYADGNDDDADDAREGFFRGANVTVSYTTTTTDLEEGKGGPVVTKVTKKTGERAVEIESFARVTRSEHESSFSSTRVVEVTSTKLFVKEDERISDVGQQLADPNMHTRLEEASAEPTVRKAGDSPEEHEGGFPEKAVVVEGEDLEEDEEVPDMAIGRSTDHADADKMSSSSSEVAQFDDFDDQDVEGREVSEETSEETDVEDQFSPVPPAEQGGEQAFSFDTPVDSHPSFRPRHEPKQECEELATPVDKDEVTGSLSFSVSSQVHSEQMSHKGALIESHGVTKSKIIEETVAMKVETKECVAYDNVAFKEDDDDKPPVGISISKTSRPQYVKQETKDISPEDLTEKPAAFDFPEHYSMYMDVSKEWQEEEKGGTVEEEPSEDVGAAGGSHESRLESTTLEATLAVEETTSGVSGQTGDKVLERISESSSGDGDVEVVDENTGERAKLPWEVAHHYSRQFSEVFKEEQKSPMKHQASLDMGAFYTRDKTKDEEFLEKVFYDEPLPSTDDVQAQKRVTFAVERSEETATGKDDKDDTGSLDVLAEDTESREPYEFVKETHDSAVINIILENRQQVKEIIARKVYDPEFPATALEEDSPRIRQTRQTTRSEFDESEEDAMFTFSPRSAEGYELETRSEFTESRSFSYEGHGVVSKESRMAHQELLMQEEDIEEEEDRSLSPSRDSKSKILSTTFEETVITHKTPPAHPTHFPMAVHSVGKSLADNEIYESSETERDSTEEKLSPIEETPSLDEMEEDTLKSTTPTVEKRVTFQTDRLAATRFSEQSVDDFKASSSSSELSVEPTLLAASYDLDSGSVCHVVAAYDISPDTVEKQGPAEVSGKAILSSPEDDVFEMDAQAAMAAAAANQKEEFGYLQGEPNLASSLLRGHLLARVDVCSSPTIPDAPVSTPREGASGQDLSQSLWTASTKLERFQDVDRTDSKDGEDSTLHEGESSPTEDRSLAETKSDAGSPIGDDFVPRSPIESQDSLPACEISRREEQVEEMRGVIVINGPTEVDYIPEYDDDNRTAPVVPRRAEQVALELDIEKSDSFTYEQDPAAVQDSYITDSDAEQAIQSSDGLAAETYDVQQVSTEIKEEGILPDKEQMICPIVISTVEAKPEVQQASTEAVEEESPEVAVEQSIQPSLISTVEAKPEVQQASTEAVEEESPEMAVEQSIQPSLISTVEAKPEVQQASAEAVEEESPEMVVEQSIQPSLVSTVEAKPEVQQASTEAVEEESPETVVEQSIQPSLISTVEAKPEVQQASTEAVEEESPEMAVEQSIQPSLISSVEAKPEVQQVSTEAVEEESPEMTVEQRIQPSLITTVEAKPEVQQASTEAVEEESPKMAVEQSIQPSLISTVEAKPEVQQASTEAVEEESPEMAVEQSIQPSLISTVEAKPEVQQVSTEAVEEESPEMTVEQRIQPSLITTVEAKPEVQQASTEAVEEESPEMAVEQSIQPSLISTVEAKPEVQQASTEVVEEESPEMAVEQSIQPSLISTVEAKPEVQQASTEAVEEESPEMAVEQSIQPSLISTVEAKPEVQQASSELEEESEVPGIEQMIHPSVLTTVAAKPEVQQVTTEIEEGKDLPETTVEHVIRPSLITSVEAKPDVQQATQESEISAGEAMQAVSIETYRTKFEANKEEVDEMDGKNVQASMSFSLQAKPDIQQPEKDEDETDYGIEKMIVPSTVDYTKAKPDIQQPEDDNGKSFPVEEEPIQSATRVSFSEARPEVCQPEGEETRPSSQVISEGIAPRLLIMRQDERGSDDDEEEEEDEKDHKTPGVDTEETQLKVQEEDDDDDDNIESDYDEKSEQSDESDQRETEDLKKGEDILDDEEKEDEETHPKEEYRPAATVSVTQFEPGKYSIETDLRDRQDIGVSHNEDDDGIASSTYAKEADGSAVYDFGTEEIYHGKKALEPSPAGSLFSETYEEQEEAMEEVSASGGSEPCVESVRDEEQDDIEMGEEEEEEEFEERPEEELIRLEDAVVESEEEQGEEIGEDEEESRYMQYGRERSGSHTADPSESLHLLCTSSGSQSDLDRPLSPTPDALRQGFFSGTYTPPQSGAFTPPVTGTFTPPISGSYTPPQPPHSQGSTEESSAIEQTAVTFVDSILEDVKVKVSSETVSTGENEQGLAEGARVMERAAEPVEHTQVAVGEAKEDIEPLSRDFSELGNEKKGVTLVKQISEDIPGIILTQHLHKELDEDEYYGYSPQPSSISEEDEDRYNVEMEEAGYEKPMVYDDAEQVQEDTESKESIEGEADVEMDLEKELDQDEGLIGEIRGQDDDEEEEEDQEDEADEELQCIDDGEDEEEEYESEEASPELPGYRRDAKPDSPGTSSAAIVVQTQKTAITHDFPEDTPSDEEKGFGDNFESSSPSKARDDKSQKPLHFLDETSISSGSPRGMVGEHMMASHLDMESGSRQAHEDLDTSLSQSDYGDTSSVDSFATVVVADSEEHQTEFDENRLAEIASMTSSFTSDMQMSFHDEEGDAKHRDTEDTEEDLEEEDEDEEEEVEVEDMERSQEWVSSTPEDNRESSSSLDSDRYEFVDRAALSIITEMSDEDKLEMVEREDLESEAGLSDHFGSSPDFNLQSSPGMFGAKGFFKRNGNGENVSSLSSSLAEFERLEQAIPLSSSLSSIDKDTHRDTFGGSYDERKLIGFPKLSEAQESESIASSLAEFEHLEKALVISSSGSSVEKQTTSDSKSSGGSRGSNENNSTSVASSLNEFERLEREIQAADSDGRKSSVESSARPSEASSLNSLNEFERLEHEMVVASELEAEAQKIVSILESGVLVTSATQFGSSDLSEGSGWDGEERGASKGAALETDSLDGERDGDDDDVEHDSLSEGHKAGRDVDADSLDGESSEMTEMTSSVVYAGPDNETVAIHPEAGVLGSEFDTDSLQGEAIMQLSSDSLALEQMLKTSDSTKFDTDSLFEIDDRMMRSGDSLGGHSSSGGQPSDKNVMHASVDSLEMDLNKEDSKERQRRDTNKEEEEADRAESPREDVEAEASSDVVGAAQEEENLVIEGGPEDDNLLECGAPQDEGNLMMASLESAAWSMGSSGCTTSHSMSVSHSESSHSHDLMQVSTESDILKGSIVTGPDKKWAAWDLPISEEKHQFHKEESSYHSASVYHVSATSTLKSGGGTIGSGSGSCSASSSRSSSQRSSPRRSKLRRDSLEEERHHPFNPFADWGPYQETKKVYTMAEWEEMKRLKRERQEAEERQRAEEMAAASRSSPDLSTRPEVLARVSYIADTEKHEREVFAASALSFSSPELVSREESRERTISSSSTSSTHSQIRVECSRERTISSSSTSSTQSVIRVHPHSPPASSPAQCTVSSTSSTHSSFTTSTTSTSHKRGTRDGFDQRPSDEDEGETGQNRGAGPSDDGEVQSHRVMMKKEVHTKTTIGADGREETTVREDSQVQQENEPPEELRQSMQEIINQFMTSDPEPARLPPSGDDKPQEPSHEDQV</sequence>
<feature type="compositionally biased region" description="Acidic residues" evidence="1">
    <location>
        <begin position="3535"/>
        <end position="3545"/>
    </location>
</feature>
<feature type="compositionally biased region" description="Acidic residues" evidence="1">
    <location>
        <begin position="505"/>
        <end position="516"/>
    </location>
</feature>
<feature type="compositionally biased region" description="Basic and acidic residues" evidence="1">
    <location>
        <begin position="3676"/>
        <end position="3688"/>
    </location>
</feature>
<feature type="region of interest" description="Disordered" evidence="1">
    <location>
        <begin position="3652"/>
        <end position="3693"/>
    </location>
</feature>
<feature type="compositionally biased region" description="Basic and acidic residues" evidence="1">
    <location>
        <begin position="517"/>
        <end position="528"/>
    </location>
</feature>
<protein>
    <submittedName>
        <fullName evidence="2">Uncharacterized protein</fullName>
    </submittedName>
</protein>
<feature type="region of interest" description="Disordered" evidence="1">
    <location>
        <begin position="3707"/>
        <end position="3779"/>
    </location>
</feature>
<feature type="compositionally biased region" description="Polar residues" evidence="1">
    <location>
        <begin position="5394"/>
        <end position="5405"/>
    </location>
</feature>
<feature type="region of interest" description="Disordered" evidence="1">
    <location>
        <begin position="3168"/>
        <end position="3199"/>
    </location>
</feature>
<feature type="compositionally biased region" description="Basic and acidic residues" evidence="1">
    <location>
        <begin position="6312"/>
        <end position="6327"/>
    </location>
</feature>
<feature type="compositionally biased region" description="Basic and acidic residues" evidence="1">
    <location>
        <begin position="6549"/>
        <end position="6565"/>
    </location>
</feature>
<feature type="compositionally biased region" description="Basic and acidic residues" evidence="1">
    <location>
        <begin position="4270"/>
        <end position="4307"/>
    </location>
</feature>
<feature type="compositionally biased region" description="Basic and acidic residues" evidence="1">
    <location>
        <begin position="2437"/>
        <end position="2469"/>
    </location>
</feature>
<feature type="compositionally biased region" description="Polar residues" evidence="1">
    <location>
        <begin position="5674"/>
        <end position="5689"/>
    </location>
</feature>
<feature type="compositionally biased region" description="Low complexity" evidence="1">
    <location>
        <begin position="6489"/>
        <end position="6503"/>
    </location>
</feature>
<feature type="region of interest" description="Disordered" evidence="1">
    <location>
        <begin position="2369"/>
        <end position="2398"/>
    </location>
</feature>
<feature type="compositionally biased region" description="Basic and acidic residues" evidence="1">
    <location>
        <begin position="5753"/>
        <end position="5766"/>
    </location>
</feature>
<feature type="compositionally biased region" description="Polar residues" evidence="1">
    <location>
        <begin position="5418"/>
        <end position="5439"/>
    </location>
</feature>
<feature type="compositionally biased region" description="Acidic residues" evidence="1">
    <location>
        <begin position="2070"/>
        <end position="2080"/>
    </location>
</feature>
<feature type="compositionally biased region" description="Acidic residues" evidence="1">
    <location>
        <begin position="2958"/>
        <end position="2974"/>
    </location>
</feature>
<feature type="region of interest" description="Disordered" evidence="1">
    <location>
        <begin position="4064"/>
        <end position="4107"/>
    </location>
</feature>
<feature type="region of interest" description="Disordered" evidence="1">
    <location>
        <begin position="5903"/>
        <end position="5929"/>
    </location>
</feature>
<feature type="compositionally biased region" description="Basic and acidic residues" evidence="1">
    <location>
        <begin position="6180"/>
        <end position="6194"/>
    </location>
</feature>
<feature type="region of interest" description="Disordered" evidence="1">
    <location>
        <begin position="6600"/>
        <end position="6808"/>
    </location>
</feature>
<feature type="region of interest" description="Disordered" evidence="1">
    <location>
        <begin position="6477"/>
        <end position="6527"/>
    </location>
</feature>
<feature type="region of interest" description="Disordered" evidence="1">
    <location>
        <begin position="6396"/>
        <end position="6421"/>
    </location>
</feature>
<feature type="compositionally biased region" description="Basic and acidic residues" evidence="1">
    <location>
        <begin position="3863"/>
        <end position="3878"/>
    </location>
</feature>
<feature type="region of interest" description="Disordered" evidence="1">
    <location>
        <begin position="6549"/>
        <end position="6581"/>
    </location>
</feature>
<feature type="compositionally biased region" description="Basic and acidic residues" evidence="1">
    <location>
        <begin position="3707"/>
        <end position="3717"/>
    </location>
</feature>
<feature type="compositionally biased region" description="Basic and acidic residues" evidence="1">
    <location>
        <begin position="557"/>
        <end position="569"/>
    </location>
</feature>
<feature type="compositionally biased region" description="Basic and acidic residues" evidence="1">
    <location>
        <begin position="6511"/>
        <end position="6521"/>
    </location>
</feature>
<feature type="region of interest" description="Disordered" evidence="1">
    <location>
        <begin position="6027"/>
        <end position="6101"/>
    </location>
</feature>
<feature type="compositionally biased region" description="Polar residues" evidence="1">
    <location>
        <begin position="4583"/>
        <end position="4593"/>
    </location>
</feature>
<feature type="region of interest" description="Disordered" evidence="1">
    <location>
        <begin position="3862"/>
        <end position="3892"/>
    </location>
</feature>
<feature type="compositionally biased region" description="Polar residues" evidence="1">
    <location>
        <begin position="3032"/>
        <end position="3043"/>
    </location>
</feature>
<feature type="region of interest" description="Disordered" evidence="1">
    <location>
        <begin position="3931"/>
        <end position="4029"/>
    </location>
</feature>
<feature type="region of interest" description="Disordered" evidence="1">
    <location>
        <begin position="4270"/>
        <end position="4331"/>
    </location>
</feature>
<feature type="region of interest" description="Disordered" evidence="1">
    <location>
        <begin position="493"/>
        <end position="528"/>
    </location>
</feature>
<feature type="compositionally biased region" description="Acidic residues" evidence="1">
    <location>
        <begin position="5623"/>
        <end position="5659"/>
    </location>
</feature>
<feature type="region of interest" description="Disordered" evidence="1">
    <location>
        <begin position="547"/>
        <end position="614"/>
    </location>
</feature>
<feature type="compositionally biased region" description="Basic and acidic residues" evidence="1">
    <location>
        <begin position="3048"/>
        <end position="3057"/>
    </location>
</feature>
<feature type="compositionally biased region" description="Polar residues" evidence="1">
    <location>
        <begin position="6772"/>
        <end position="6783"/>
    </location>
</feature>
<feature type="region of interest" description="Disordered" evidence="1">
    <location>
        <begin position="6138"/>
        <end position="6212"/>
    </location>
</feature>
<evidence type="ECO:0000256" key="1">
    <source>
        <dbReference type="SAM" id="MobiDB-lite"/>
    </source>
</evidence>
<keyword evidence="3" id="KW-1185">Reference proteome</keyword>
<feature type="compositionally biased region" description="Acidic residues" evidence="1">
    <location>
        <begin position="5134"/>
        <end position="5147"/>
    </location>
</feature>
<feature type="compositionally biased region" description="Acidic residues" evidence="1">
    <location>
        <begin position="5293"/>
        <end position="5316"/>
    </location>
</feature>
<feature type="region of interest" description="Disordered" evidence="1">
    <location>
        <begin position="664"/>
        <end position="722"/>
    </location>
</feature>
<feature type="compositionally biased region" description="Low complexity" evidence="1">
    <location>
        <begin position="3596"/>
        <end position="3607"/>
    </location>
</feature>
<accession>A0AAE0YEG4</accession>
<feature type="region of interest" description="Disordered" evidence="1">
    <location>
        <begin position="1771"/>
        <end position="1849"/>
    </location>
</feature>
<feature type="region of interest" description="Disordered" evidence="1">
    <location>
        <begin position="2549"/>
        <end position="2602"/>
    </location>
</feature>
<feature type="compositionally biased region" description="Basic and acidic residues" evidence="1">
    <location>
        <begin position="3448"/>
        <end position="3475"/>
    </location>
</feature>
<feature type="compositionally biased region" description="Acidic residues" evidence="1">
    <location>
        <begin position="5268"/>
        <end position="5277"/>
    </location>
</feature>
<evidence type="ECO:0000313" key="3">
    <source>
        <dbReference type="Proteomes" id="UP001283361"/>
    </source>
</evidence>
<feature type="region of interest" description="Disordered" evidence="1">
    <location>
        <begin position="6278"/>
        <end position="6371"/>
    </location>
</feature>
<feature type="compositionally biased region" description="Low complexity" evidence="1">
    <location>
        <begin position="3738"/>
        <end position="3753"/>
    </location>
</feature>
<feature type="compositionally biased region" description="Acidic residues" evidence="1">
    <location>
        <begin position="4006"/>
        <end position="4016"/>
    </location>
</feature>
<feature type="compositionally biased region" description="Basic and acidic residues" evidence="1">
    <location>
        <begin position="5717"/>
        <end position="5731"/>
    </location>
</feature>
<feature type="compositionally biased region" description="Acidic residues" evidence="1">
    <location>
        <begin position="3058"/>
        <end position="3079"/>
    </location>
</feature>
<feature type="compositionally biased region" description="Low complexity" evidence="1">
    <location>
        <begin position="2845"/>
        <end position="2856"/>
    </location>
</feature>
<feature type="compositionally biased region" description="Basic and acidic residues" evidence="1">
    <location>
        <begin position="403"/>
        <end position="423"/>
    </location>
</feature>
<feature type="compositionally biased region" description="Basic and acidic residues" evidence="1">
    <location>
        <begin position="6795"/>
        <end position="6808"/>
    </location>
</feature>
<feature type="compositionally biased region" description="Basic and acidic residues" evidence="1">
    <location>
        <begin position="2225"/>
        <end position="2248"/>
    </location>
</feature>
<evidence type="ECO:0000313" key="2">
    <source>
        <dbReference type="EMBL" id="KAK3742708.1"/>
    </source>
</evidence>
<feature type="compositionally biased region" description="Basic and acidic residues" evidence="1">
    <location>
        <begin position="5869"/>
        <end position="5881"/>
    </location>
</feature>
<feature type="compositionally biased region" description="Basic and acidic residues" evidence="1">
    <location>
        <begin position="2771"/>
        <end position="2785"/>
    </location>
</feature>
<feature type="compositionally biased region" description="Acidic residues" evidence="1">
    <location>
        <begin position="2093"/>
        <end position="2125"/>
    </location>
</feature>
<feature type="compositionally biased region" description="Basic and acidic residues" evidence="1">
    <location>
        <begin position="818"/>
        <end position="835"/>
    </location>
</feature>
<feature type="compositionally biased region" description="Basic and acidic residues" evidence="1">
    <location>
        <begin position="6064"/>
        <end position="6083"/>
    </location>
</feature>
<feature type="compositionally biased region" description="Polar residues" evidence="1">
    <location>
        <begin position="5768"/>
        <end position="5779"/>
    </location>
</feature>
<feature type="compositionally biased region" description="Gly residues" evidence="1">
    <location>
        <begin position="6479"/>
        <end position="6488"/>
    </location>
</feature>
<feature type="compositionally biased region" description="Low complexity" evidence="1">
    <location>
        <begin position="6623"/>
        <end position="6633"/>
    </location>
</feature>
<feature type="compositionally biased region" description="Polar residues" evidence="1">
    <location>
        <begin position="3170"/>
        <end position="3190"/>
    </location>
</feature>
<proteinExistence type="predicted"/>
<feature type="compositionally biased region" description="Acidic residues" evidence="1">
    <location>
        <begin position="3239"/>
        <end position="3249"/>
    </location>
</feature>
<feature type="compositionally biased region" description="Acidic residues" evidence="1">
    <location>
        <begin position="188"/>
        <end position="199"/>
    </location>
</feature>
<feature type="region of interest" description="Disordered" evidence="1">
    <location>
        <begin position="3216"/>
        <end position="3263"/>
    </location>
</feature>
<feature type="compositionally biased region" description="Basic and acidic residues" evidence="1">
    <location>
        <begin position="2587"/>
        <end position="2602"/>
    </location>
</feature>
<feature type="region of interest" description="Disordered" evidence="1">
    <location>
        <begin position="1054"/>
        <end position="1098"/>
    </location>
</feature>
<feature type="compositionally biased region" description="Acidic residues" evidence="1">
    <location>
        <begin position="6195"/>
        <end position="6204"/>
    </location>
</feature>
<name>A0AAE0YEG4_9GAST</name>
<feature type="compositionally biased region" description="Basic and acidic residues" evidence="1">
    <location>
        <begin position="675"/>
        <end position="688"/>
    </location>
</feature>
<feature type="compositionally biased region" description="Basic and acidic residues" evidence="1">
    <location>
        <begin position="696"/>
        <end position="710"/>
    </location>
</feature>
<feature type="compositionally biased region" description="Polar residues" evidence="1">
    <location>
        <begin position="2826"/>
        <end position="2840"/>
    </location>
</feature>
<feature type="compositionally biased region" description="Acidic residues" evidence="1">
    <location>
        <begin position="1779"/>
        <end position="1796"/>
    </location>
</feature>
<feature type="compositionally biased region" description="Acidic residues" evidence="1">
    <location>
        <begin position="5557"/>
        <end position="5571"/>
    </location>
</feature>
<feature type="compositionally biased region" description="Basic and acidic residues" evidence="1">
    <location>
        <begin position="5977"/>
        <end position="5991"/>
    </location>
</feature>
<feature type="region of interest" description="Disordered" evidence="1">
    <location>
        <begin position="4944"/>
        <end position="4967"/>
    </location>
</feature>
<feature type="compositionally biased region" description="Basic and acidic residues" evidence="1">
    <location>
        <begin position="6747"/>
        <end position="6758"/>
    </location>
</feature>
<feature type="compositionally biased region" description="Polar residues" evidence="1">
    <location>
        <begin position="6084"/>
        <end position="6100"/>
    </location>
</feature>
<feature type="compositionally biased region" description="Low complexity" evidence="1">
    <location>
        <begin position="6282"/>
        <end position="6294"/>
    </location>
</feature>
<feature type="compositionally biased region" description="Basic and acidic residues" evidence="1">
    <location>
        <begin position="1822"/>
        <end position="1838"/>
    </location>
</feature>
<feature type="region of interest" description="Disordered" evidence="1">
    <location>
        <begin position="4462"/>
        <end position="4896"/>
    </location>
</feature>
<feature type="compositionally biased region" description="Low complexity" evidence="1">
    <location>
        <begin position="6668"/>
        <end position="6691"/>
    </location>
</feature>
<dbReference type="EMBL" id="JAWDGP010006345">
    <property type="protein sequence ID" value="KAK3742708.1"/>
    <property type="molecule type" value="Genomic_DNA"/>
</dbReference>
<feature type="compositionally biased region" description="Polar residues" evidence="1">
    <location>
        <begin position="5810"/>
        <end position="5819"/>
    </location>
</feature>
<reference evidence="2" key="1">
    <citation type="journal article" date="2023" name="G3 (Bethesda)">
        <title>A reference genome for the long-term kleptoplast-retaining sea slug Elysia crispata morphotype clarki.</title>
        <authorList>
            <person name="Eastman K.E."/>
            <person name="Pendleton A.L."/>
            <person name="Shaikh M.A."/>
            <person name="Suttiyut T."/>
            <person name="Ogas R."/>
            <person name="Tomko P."/>
            <person name="Gavelis G."/>
            <person name="Widhalm J.R."/>
            <person name="Wisecaver J.H."/>
        </authorList>
    </citation>
    <scope>NUCLEOTIDE SEQUENCE</scope>
    <source>
        <strain evidence="2">ECLA1</strain>
    </source>
</reference>
<feature type="region of interest" description="Disordered" evidence="1">
    <location>
        <begin position="2932"/>
        <end position="2987"/>
    </location>
</feature>
<feature type="compositionally biased region" description="Basic and acidic residues" evidence="1">
    <location>
        <begin position="240"/>
        <end position="252"/>
    </location>
</feature>
<feature type="compositionally biased region" description="Polar residues" evidence="1">
    <location>
        <begin position="2876"/>
        <end position="2886"/>
    </location>
</feature>
<feature type="region of interest" description="Disordered" evidence="1">
    <location>
        <begin position="5972"/>
        <end position="5991"/>
    </location>
</feature>
<feature type="region of interest" description="Disordered" evidence="1">
    <location>
        <begin position="5544"/>
        <end position="5779"/>
    </location>
</feature>
<feature type="compositionally biased region" description="Acidic residues" evidence="1">
    <location>
        <begin position="6356"/>
        <end position="6371"/>
    </location>
</feature>
<feature type="region of interest" description="Disordered" evidence="1">
    <location>
        <begin position="174"/>
        <end position="211"/>
    </location>
</feature>
<feature type="compositionally biased region" description="Acidic residues" evidence="1">
    <location>
        <begin position="2891"/>
        <end position="2907"/>
    </location>
</feature>
<feature type="compositionally biased region" description="Low complexity" evidence="1">
    <location>
        <begin position="6038"/>
        <end position="6057"/>
    </location>
</feature>
<feature type="compositionally biased region" description="Acidic residues" evidence="1">
    <location>
        <begin position="1142"/>
        <end position="1153"/>
    </location>
</feature>
<feature type="compositionally biased region" description="Basic and acidic residues" evidence="1">
    <location>
        <begin position="601"/>
        <end position="614"/>
    </location>
</feature>
<dbReference type="Proteomes" id="UP001283361">
    <property type="component" value="Unassembled WGS sequence"/>
</dbReference>
<feature type="compositionally biased region" description="Basic and acidic residues" evidence="1">
    <location>
        <begin position="6697"/>
        <end position="6706"/>
    </location>
</feature>
<feature type="compositionally biased region" description="Basic and acidic residues" evidence="1">
    <location>
        <begin position="4072"/>
        <end position="4084"/>
    </location>
</feature>
<feature type="compositionally biased region" description="Acidic residues" evidence="1">
    <location>
        <begin position="2786"/>
        <end position="2796"/>
    </location>
</feature>
<feature type="region of interest" description="Disordered" evidence="1">
    <location>
        <begin position="402"/>
        <end position="423"/>
    </location>
</feature>
<feature type="compositionally biased region" description="Polar residues" evidence="1">
    <location>
        <begin position="6027"/>
        <end position="6036"/>
    </location>
</feature>
<feature type="region of interest" description="Disordered" evidence="1">
    <location>
        <begin position="815"/>
        <end position="889"/>
    </location>
</feature>
<feature type="region of interest" description="Disordered" evidence="1">
    <location>
        <begin position="4240"/>
        <end position="4259"/>
    </location>
</feature>
<feature type="compositionally biased region" description="Basic and acidic residues" evidence="1">
    <location>
        <begin position="5822"/>
        <end position="5834"/>
    </location>
</feature>
<feature type="region of interest" description="Disordered" evidence="1">
    <location>
        <begin position="1142"/>
        <end position="1168"/>
    </location>
</feature>
<feature type="compositionally biased region" description="Acidic residues" evidence="1">
    <location>
        <begin position="2500"/>
        <end position="2511"/>
    </location>
</feature>
<feature type="region of interest" description="Disordered" evidence="1">
    <location>
        <begin position="3439"/>
        <end position="3607"/>
    </location>
</feature>
<feature type="region of interest" description="Disordered" evidence="1">
    <location>
        <begin position="5810"/>
        <end position="5881"/>
    </location>
</feature>
<feature type="region of interest" description="Disordered" evidence="1">
    <location>
        <begin position="2675"/>
        <end position="2915"/>
    </location>
</feature>
<feature type="compositionally biased region" description="Low complexity" evidence="1">
    <location>
        <begin position="2866"/>
        <end position="2875"/>
    </location>
</feature>
<feature type="compositionally biased region" description="Basic and acidic residues" evidence="1">
    <location>
        <begin position="5148"/>
        <end position="5170"/>
    </location>
</feature>
<feature type="region of interest" description="Disordered" evidence="1">
    <location>
        <begin position="5267"/>
        <end position="5439"/>
    </location>
</feature>
<feature type="compositionally biased region" description="Basic and acidic residues" evidence="1">
    <location>
        <begin position="200"/>
        <end position="211"/>
    </location>
</feature>
<feature type="compositionally biased region" description="Acidic residues" evidence="1">
    <location>
        <begin position="5596"/>
        <end position="5615"/>
    </location>
</feature>
<feature type="compositionally biased region" description="Acidic residues" evidence="1">
    <location>
        <begin position="5104"/>
        <end position="5115"/>
    </location>
</feature>
<gene>
    <name evidence="2" type="ORF">RRG08_025651</name>
</gene>
<feature type="compositionally biased region" description="Polar residues" evidence="1">
    <location>
        <begin position="2201"/>
        <end position="2223"/>
    </location>
</feature>
<feature type="region of interest" description="Disordered" evidence="1">
    <location>
        <begin position="2490"/>
        <end position="2525"/>
    </location>
</feature>
<feature type="compositionally biased region" description="Basic and acidic residues" evidence="1">
    <location>
        <begin position="3282"/>
        <end position="3298"/>
    </location>
</feature>
<feature type="compositionally biased region" description="Basic and acidic residues" evidence="1">
    <location>
        <begin position="1154"/>
        <end position="1164"/>
    </location>
</feature>
<organism evidence="2 3">
    <name type="scientific">Elysia crispata</name>
    <name type="common">lettuce slug</name>
    <dbReference type="NCBI Taxonomy" id="231223"/>
    <lineage>
        <taxon>Eukaryota</taxon>
        <taxon>Metazoa</taxon>
        <taxon>Spiralia</taxon>
        <taxon>Lophotrochozoa</taxon>
        <taxon>Mollusca</taxon>
        <taxon>Gastropoda</taxon>
        <taxon>Heterobranchia</taxon>
        <taxon>Euthyneura</taxon>
        <taxon>Panpulmonata</taxon>
        <taxon>Sacoglossa</taxon>
        <taxon>Placobranchoidea</taxon>
        <taxon>Plakobranchidae</taxon>
        <taxon>Elysia</taxon>
    </lineage>
</organism>
<feature type="compositionally biased region" description="Acidic residues" evidence="1">
    <location>
        <begin position="5835"/>
        <end position="5856"/>
    </location>
</feature>
<feature type="compositionally biased region" description="Acidic residues" evidence="1">
    <location>
        <begin position="3483"/>
        <end position="3494"/>
    </location>
</feature>
<feature type="region of interest" description="Disordered" evidence="1">
    <location>
        <begin position="3282"/>
        <end position="3358"/>
    </location>
</feature>
<feature type="compositionally biased region" description="Acidic residues" evidence="1">
    <location>
        <begin position="6165"/>
        <end position="6179"/>
    </location>
</feature>
<feature type="region of interest" description="Disordered" evidence="1">
    <location>
        <begin position="3026"/>
        <end position="3112"/>
    </location>
</feature>
<comment type="caution">
    <text evidence="2">The sequence shown here is derived from an EMBL/GenBank/DDBJ whole genome shotgun (WGS) entry which is preliminary data.</text>
</comment>
<feature type="compositionally biased region" description="Basic and acidic residues" evidence="1">
    <location>
        <begin position="3305"/>
        <end position="3316"/>
    </location>
</feature>
<feature type="region of interest" description="Disordered" evidence="1">
    <location>
        <begin position="230"/>
        <end position="290"/>
    </location>
</feature>
<feature type="compositionally biased region" description="Basic and acidic residues" evidence="1">
    <location>
        <begin position="6613"/>
        <end position="6622"/>
    </location>
</feature>
<feature type="compositionally biased region" description="Basic and acidic residues" evidence="1">
    <location>
        <begin position="2178"/>
        <end position="2191"/>
    </location>
</feature>
<feature type="compositionally biased region" description="Basic and acidic residues" evidence="1">
    <location>
        <begin position="5206"/>
        <end position="5215"/>
    </location>
</feature>